<evidence type="ECO:0000256" key="1">
    <source>
        <dbReference type="SAM" id="SignalP"/>
    </source>
</evidence>
<protein>
    <submittedName>
        <fullName evidence="4">DUF1549 domain-containing protein</fullName>
    </submittedName>
</protein>
<sequence length="449" mass="51334">MVRTALLAAWCLAAAVCTADEPLHPIDAILAETAREHGLAAAPLCSDELFLRRATLDLIGRIPTLAEQQAFRAAPDREALIDRLLDSDEFPRHWAEVWTVQWFGYGANELADRDALQQWLEAALRSHRPYDEIVQSLIAATGESVFSGPVNFLLRYPDEPVVKVSRAFLGIRLDCARCHDHPFDRWKRDDFERMNRFFDTMERRALAQGNTQLVDVVRTVEPQDRPRFLSGAEPRTSQWRAEFALFLVKSRPFARNFGNRLWYHLMGRGVVHPVDDVNRSNPPSVPALWEWLADEALRTRFDVRSLLRALCRSQAYQRSSLARRGDEERQRLFLVRSIKPLTPEVWHASMSVALRRQSTPAARAAFVQAFYGNALDGDFGSSWEYRETLQGLMNRLIDRVDPPATGIDELFQTFLCRGPTDTERAACADCSPRELTYLLLHAQEFAFNH</sequence>
<dbReference type="PANTHER" id="PTHR35889">
    <property type="entry name" value="CYCLOINULO-OLIGOSACCHARIDE FRUCTANOTRANSFERASE-RELATED"/>
    <property type="match status" value="1"/>
</dbReference>
<keyword evidence="1" id="KW-0732">Signal</keyword>
<dbReference type="InterPro" id="IPR011444">
    <property type="entry name" value="DUF1549"/>
</dbReference>
<dbReference type="EMBL" id="DSVQ01000018">
    <property type="protein sequence ID" value="HGT40803.1"/>
    <property type="molecule type" value="Genomic_DNA"/>
</dbReference>
<reference evidence="4" key="1">
    <citation type="journal article" date="2020" name="mSystems">
        <title>Genome- and Community-Level Interaction Insights into Carbon Utilization and Element Cycling Functions of Hydrothermarchaeota in Hydrothermal Sediment.</title>
        <authorList>
            <person name="Zhou Z."/>
            <person name="Liu Y."/>
            <person name="Xu W."/>
            <person name="Pan J."/>
            <person name="Luo Z.H."/>
            <person name="Li M."/>
        </authorList>
    </citation>
    <scope>NUCLEOTIDE SEQUENCE [LARGE SCALE GENOMIC DNA]</scope>
    <source>
        <strain evidence="4">SpSt-508</strain>
    </source>
</reference>
<feature type="domain" description="DUF1553" evidence="3">
    <location>
        <begin position="251"/>
        <end position="352"/>
    </location>
</feature>
<dbReference type="InterPro" id="IPR022655">
    <property type="entry name" value="DUF1553"/>
</dbReference>
<dbReference type="Pfam" id="PF07583">
    <property type="entry name" value="PSCyt2"/>
    <property type="match status" value="1"/>
</dbReference>
<dbReference type="PANTHER" id="PTHR35889:SF3">
    <property type="entry name" value="F-BOX DOMAIN-CONTAINING PROTEIN"/>
    <property type="match status" value="1"/>
</dbReference>
<dbReference type="AlphaFoldDB" id="A0A7C4QRB7"/>
<proteinExistence type="predicted"/>
<feature type="signal peptide" evidence="1">
    <location>
        <begin position="1"/>
        <end position="19"/>
    </location>
</feature>
<feature type="domain" description="DUF1549" evidence="2">
    <location>
        <begin position="25"/>
        <end position="202"/>
    </location>
</feature>
<feature type="chain" id="PRO_5028099264" evidence="1">
    <location>
        <begin position="20"/>
        <end position="449"/>
    </location>
</feature>
<gene>
    <name evidence="4" type="ORF">ENS64_16280</name>
</gene>
<comment type="caution">
    <text evidence="4">The sequence shown here is derived from an EMBL/GenBank/DDBJ whole genome shotgun (WGS) entry which is preliminary data.</text>
</comment>
<evidence type="ECO:0000259" key="2">
    <source>
        <dbReference type="Pfam" id="PF07583"/>
    </source>
</evidence>
<dbReference type="Pfam" id="PF07587">
    <property type="entry name" value="PSD1"/>
    <property type="match status" value="1"/>
</dbReference>
<organism evidence="4">
    <name type="scientific">Schlesneria paludicola</name>
    <dbReference type="NCBI Taxonomy" id="360056"/>
    <lineage>
        <taxon>Bacteria</taxon>
        <taxon>Pseudomonadati</taxon>
        <taxon>Planctomycetota</taxon>
        <taxon>Planctomycetia</taxon>
        <taxon>Planctomycetales</taxon>
        <taxon>Planctomycetaceae</taxon>
        <taxon>Schlesneria</taxon>
    </lineage>
</organism>
<name>A0A7C4QRB7_9PLAN</name>
<evidence type="ECO:0000313" key="4">
    <source>
        <dbReference type="EMBL" id="HGT40803.1"/>
    </source>
</evidence>
<evidence type="ECO:0000259" key="3">
    <source>
        <dbReference type="Pfam" id="PF07587"/>
    </source>
</evidence>
<accession>A0A7C4QRB7</accession>